<dbReference type="PROSITE" id="PS51375">
    <property type="entry name" value="PPR"/>
    <property type="match status" value="2"/>
</dbReference>
<protein>
    <recommendedName>
        <fullName evidence="5">Pentacotripeptide-repeat region of PRORP domain-containing protein</fullName>
    </recommendedName>
</protein>
<evidence type="ECO:0008006" key="5">
    <source>
        <dbReference type="Google" id="ProtNLM"/>
    </source>
</evidence>
<dbReference type="GO" id="GO:0009451">
    <property type="term" value="P:RNA modification"/>
    <property type="evidence" value="ECO:0007669"/>
    <property type="project" value="InterPro"/>
</dbReference>
<feature type="repeat" description="PPR" evidence="2">
    <location>
        <begin position="5"/>
        <end position="35"/>
    </location>
</feature>
<dbReference type="NCBIfam" id="TIGR00756">
    <property type="entry name" value="PPR"/>
    <property type="match status" value="2"/>
</dbReference>
<dbReference type="eggNOG" id="KOG4197">
    <property type="taxonomic scope" value="Eukaryota"/>
</dbReference>
<dbReference type="InterPro" id="IPR011990">
    <property type="entry name" value="TPR-like_helical_dom_sf"/>
</dbReference>
<dbReference type="InterPro" id="IPR002885">
    <property type="entry name" value="PPR_rpt"/>
</dbReference>
<feature type="repeat" description="PPR" evidence="2">
    <location>
        <begin position="36"/>
        <end position="70"/>
    </location>
</feature>
<evidence type="ECO:0000313" key="4">
    <source>
        <dbReference type="Proteomes" id="UP000001514"/>
    </source>
</evidence>
<dbReference type="Gramene" id="EFJ28344">
    <property type="protein sequence ID" value="EFJ28344"/>
    <property type="gene ID" value="SELMODRAFT_93702"/>
</dbReference>
<keyword evidence="4" id="KW-1185">Reference proteome</keyword>
<dbReference type="HOGENOM" id="CLU_002706_0_0_1"/>
<dbReference type="InterPro" id="IPR046960">
    <property type="entry name" value="PPR_At4g14850-like_plant"/>
</dbReference>
<dbReference type="Proteomes" id="UP000001514">
    <property type="component" value="Unassembled WGS sequence"/>
</dbReference>
<dbReference type="InParanoid" id="D8RGE9"/>
<evidence type="ECO:0000256" key="2">
    <source>
        <dbReference type="PROSITE-ProRule" id="PRU00708"/>
    </source>
</evidence>
<gene>
    <name evidence="3" type="ORF">SELMODRAFT_93702</name>
</gene>
<dbReference type="PANTHER" id="PTHR47926">
    <property type="entry name" value="PENTATRICOPEPTIDE REPEAT-CONTAINING PROTEIN"/>
    <property type="match status" value="1"/>
</dbReference>
<dbReference type="Pfam" id="PF01535">
    <property type="entry name" value="PPR"/>
    <property type="match status" value="1"/>
</dbReference>
<dbReference type="GO" id="GO:0003723">
    <property type="term" value="F:RNA binding"/>
    <property type="evidence" value="ECO:0007669"/>
    <property type="project" value="InterPro"/>
</dbReference>
<organism evidence="4">
    <name type="scientific">Selaginella moellendorffii</name>
    <name type="common">Spikemoss</name>
    <dbReference type="NCBI Taxonomy" id="88036"/>
    <lineage>
        <taxon>Eukaryota</taxon>
        <taxon>Viridiplantae</taxon>
        <taxon>Streptophyta</taxon>
        <taxon>Embryophyta</taxon>
        <taxon>Tracheophyta</taxon>
        <taxon>Lycopodiopsida</taxon>
        <taxon>Selaginellales</taxon>
        <taxon>Selaginellaceae</taxon>
        <taxon>Selaginella</taxon>
    </lineage>
</organism>
<dbReference type="EMBL" id="GL377579">
    <property type="protein sequence ID" value="EFJ28344.1"/>
    <property type="molecule type" value="Genomic_DNA"/>
</dbReference>
<dbReference type="Pfam" id="PF13041">
    <property type="entry name" value="PPR_2"/>
    <property type="match status" value="1"/>
</dbReference>
<reference evidence="3 4" key="1">
    <citation type="journal article" date="2011" name="Science">
        <title>The Selaginella genome identifies genetic changes associated with the evolution of vascular plants.</title>
        <authorList>
            <person name="Banks J.A."/>
            <person name="Nishiyama T."/>
            <person name="Hasebe M."/>
            <person name="Bowman J.L."/>
            <person name="Gribskov M."/>
            <person name="dePamphilis C."/>
            <person name="Albert V.A."/>
            <person name="Aono N."/>
            <person name="Aoyama T."/>
            <person name="Ambrose B.A."/>
            <person name="Ashton N.W."/>
            <person name="Axtell M.J."/>
            <person name="Barker E."/>
            <person name="Barker M.S."/>
            <person name="Bennetzen J.L."/>
            <person name="Bonawitz N.D."/>
            <person name="Chapple C."/>
            <person name="Cheng C."/>
            <person name="Correa L.G."/>
            <person name="Dacre M."/>
            <person name="DeBarry J."/>
            <person name="Dreyer I."/>
            <person name="Elias M."/>
            <person name="Engstrom E.M."/>
            <person name="Estelle M."/>
            <person name="Feng L."/>
            <person name="Finet C."/>
            <person name="Floyd S.K."/>
            <person name="Frommer W.B."/>
            <person name="Fujita T."/>
            <person name="Gramzow L."/>
            <person name="Gutensohn M."/>
            <person name="Harholt J."/>
            <person name="Hattori M."/>
            <person name="Heyl A."/>
            <person name="Hirai T."/>
            <person name="Hiwatashi Y."/>
            <person name="Ishikawa M."/>
            <person name="Iwata M."/>
            <person name="Karol K.G."/>
            <person name="Koehler B."/>
            <person name="Kolukisaoglu U."/>
            <person name="Kubo M."/>
            <person name="Kurata T."/>
            <person name="Lalonde S."/>
            <person name="Li K."/>
            <person name="Li Y."/>
            <person name="Litt A."/>
            <person name="Lyons E."/>
            <person name="Manning G."/>
            <person name="Maruyama T."/>
            <person name="Michael T.P."/>
            <person name="Mikami K."/>
            <person name="Miyazaki S."/>
            <person name="Morinaga S."/>
            <person name="Murata T."/>
            <person name="Mueller-Roeber B."/>
            <person name="Nelson D.R."/>
            <person name="Obara M."/>
            <person name="Oguri Y."/>
            <person name="Olmstead R.G."/>
            <person name="Onodera N."/>
            <person name="Petersen B.L."/>
            <person name="Pils B."/>
            <person name="Prigge M."/>
            <person name="Rensing S.A."/>
            <person name="Riano-Pachon D.M."/>
            <person name="Roberts A.W."/>
            <person name="Sato Y."/>
            <person name="Scheller H.V."/>
            <person name="Schulz B."/>
            <person name="Schulz C."/>
            <person name="Shakirov E.V."/>
            <person name="Shibagaki N."/>
            <person name="Shinohara N."/>
            <person name="Shippen D.E."/>
            <person name="Soerensen I."/>
            <person name="Sotooka R."/>
            <person name="Sugimoto N."/>
            <person name="Sugita M."/>
            <person name="Sumikawa N."/>
            <person name="Tanurdzic M."/>
            <person name="Theissen G."/>
            <person name="Ulvskov P."/>
            <person name="Wakazuki S."/>
            <person name="Weng J.K."/>
            <person name="Willats W.W."/>
            <person name="Wipf D."/>
            <person name="Wolf P.G."/>
            <person name="Yang L."/>
            <person name="Zimmer A.D."/>
            <person name="Zhu Q."/>
            <person name="Mitros T."/>
            <person name="Hellsten U."/>
            <person name="Loque D."/>
            <person name="Otillar R."/>
            <person name="Salamov A."/>
            <person name="Schmutz J."/>
            <person name="Shapiro H."/>
            <person name="Lindquist E."/>
            <person name="Lucas S."/>
            <person name="Rokhsar D."/>
            <person name="Grigoriev I.V."/>
        </authorList>
    </citation>
    <scope>NUCLEOTIDE SEQUENCE [LARGE SCALE GENOMIC DNA]</scope>
</reference>
<evidence type="ECO:0000313" key="3">
    <source>
        <dbReference type="EMBL" id="EFJ28344.1"/>
    </source>
</evidence>
<keyword evidence="1" id="KW-0677">Repeat</keyword>
<accession>D8RGE9</accession>
<dbReference type="STRING" id="88036.D8RGE9"/>
<dbReference type="Gene3D" id="1.25.40.10">
    <property type="entry name" value="Tetratricopeptide repeat domain"/>
    <property type="match status" value="1"/>
</dbReference>
<evidence type="ECO:0000256" key="1">
    <source>
        <dbReference type="ARBA" id="ARBA00022737"/>
    </source>
</evidence>
<name>D8RGE9_SELML</name>
<proteinExistence type="predicted"/>
<sequence length="193" mass="21188">MPERNLVSWNTLIGAYNRGGEINQARKIFDSMPERNTFSWNSMLAAFARHGRVLEALLLLPEMSSQGFSADRVSFLGILSACSHGGMPDRARELMLSIDLSYFVEPAAKQYGCIVDLFGRGGSLEECEELVKDLREGAEKSEAWMISLLGACRTQGDLELGSKIVRKLAGEMDSSLYVLLSNALSNSPGFTRG</sequence>
<dbReference type="KEGG" id="smo:SELMODRAFT_93702"/>
<dbReference type="AlphaFoldDB" id="D8RGE9"/>